<dbReference type="InterPro" id="IPR001247">
    <property type="entry name" value="ExoRNase_PH_dom1"/>
</dbReference>
<keyword evidence="7" id="KW-0479">Metal-binding</keyword>
<dbReference type="KEGG" id="cant:NCTC13489_01203"/>
<accession>A0A448NQC6</accession>
<comment type="subcellular location">
    <subcellularLocation>
        <location evidence="7">Cytoplasm</location>
    </subcellularLocation>
</comment>
<dbReference type="SMART" id="SM00316">
    <property type="entry name" value="S1"/>
    <property type="match status" value="1"/>
</dbReference>
<dbReference type="InterPro" id="IPR015847">
    <property type="entry name" value="ExoRNase_PH_dom2"/>
</dbReference>
<dbReference type="Pfam" id="PF00013">
    <property type="entry name" value="KH_1"/>
    <property type="match status" value="1"/>
</dbReference>
<dbReference type="EC" id="2.7.7.8" evidence="7"/>
<protein>
    <recommendedName>
        <fullName evidence="7">Polyribonucleotide nucleotidyltransferase</fullName>
        <ecNumber evidence="7">2.7.7.8</ecNumber>
    </recommendedName>
    <alternativeName>
        <fullName evidence="7">Polynucleotide phosphorylase</fullName>
        <shortName evidence="7">PNPase</shortName>
    </alternativeName>
</protein>
<feature type="binding site" evidence="7">
    <location>
        <position position="528"/>
    </location>
    <ligand>
        <name>Mg(2+)</name>
        <dbReference type="ChEBI" id="CHEBI:18420"/>
    </ligand>
</feature>
<dbReference type="SMART" id="SM00322">
    <property type="entry name" value="KH"/>
    <property type="match status" value="1"/>
</dbReference>
<dbReference type="Proteomes" id="UP000270036">
    <property type="component" value="Chromosome"/>
</dbReference>
<dbReference type="FunFam" id="3.30.230.70:FF:000001">
    <property type="entry name" value="Polyribonucleotide nucleotidyltransferase"/>
    <property type="match status" value="1"/>
</dbReference>
<evidence type="ECO:0000256" key="4">
    <source>
        <dbReference type="ARBA" id="ARBA00022695"/>
    </source>
</evidence>
<dbReference type="SUPFAM" id="SSF46915">
    <property type="entry name" value="Polynucleotide phosphorylase/guanosine pentaphosphate synthase (PNPase/GPSI), domain 3"/>
    <property type="match status" value="1"/>
</dbReference>
<dbReference type="STRING" id="266748.HY04_11850"/>
<evidence type="ECO:0000256" key="3">
    <source>
        <dbReference type="ARBA" id="ARBA00022679"/>
    </source>
</evidence>
<evidence type="ECO:0000313" key="10">
    <source>
        <dbReference type="EMBL" id="VEH98864.1"/>
    </source>
</evidence>
<dbReference type="Gene3D" id="2.40.50.140">
    <property type="entry name" value="Nucleic acid-binding proteins"/>
    <property type="match status" value="1"/>
</dbReference>
<dbReference type="Pfam" id="PF03726">
    <property type="entry name" value="PNPase"/>
    <property type="match status" value="1"/>
</dbReference>
<evidence type="ECO:0000256" key="2">
    <source>
        <dbReference type="ARBA" id="ARBA00022490"/>
    </source>
</evidence>
<dbReference type="GO" id="GO:0003723">
    <property type="term" value="F:RNA binding"/>
    <property type="evidence" value="ECO:0007669"/>
    <property type="project" value="UniProtKB-UniRule"/>
</dbReference>
<dbReference type="InterPro" id="IPR004088">
    <property type="entry name" value="KH_dom_type_1"/>
</dbReference>
<keyword evidence="3 7" id="KW-0808">Transferase</keyword>
<keyword evidence="4 7" id="KW-0548">Nucleotidyltransferase</keyword>
<dbReference type="GO" id="GO:0005829">
    <property type="term" value="C:cytosol"/>
    <property type="evidence" value="ECO:0007669"/>
    <property type="project" value="TreeGrafter"/>
</dbReference>
<evidence type="ECO:0000256" key="8">
    <source>
        <dbReference type="SAM" id="MobiDB-lite"/>
    </source>
</evidence>
<dbReference type="InterPro" id="IPR012162">
    <property type="entry name" value="PNPase"/>
</dbReference>
<dbReference type="CDD" id="cd11364">
    <property type="entry name" value="RNase_PH_PNPase_2"/>
    <property type="match status" value="1"/>
</dbReference>
<dbReference type="HAMAP" id="MF_01595">
    <property type="entry name" value="PNPase"/>
    <property type="match status" value="1"/>
</dbReference>
<dbReference type="GO" id="GO:0000287">
    <property type="term" value="F:magnesium ion binding"/>
    <property type="evidence" value="ECO:0007669"/>
    <property type="project" value="UniProtKB-UniRule"/>
</dbReference>
<dbReference type="EMBL" id="LR134441">
    <property type="protein sequence ID" value="VEH98864.1"/>
    <property type="molecule type" value="Genomic_DNA"/>
</dbReference>
<organism evidence="10 11">
    <name type="scientific">Kaistella antarctica</name>
    <dbReference type="NCBI Taxonomy" id="266748"/>
    <lineage>
        <taxon>Bacteria</taxon>
        <taxon>Pseudomonadati</taxon>
        <taxon>Bacteroidota</taxon>
        <taxon>Flavobacteriia</taxon>
        <taxon>Flavobacteriales</taxon>
        <taxon>Weeksellaceae</taxon>
        <taxon>Chryseobacterium group</taxon>
        <taxon>Kaistella</taxon>
    </lineage>
</organism>
<comment type="cofactor">
    <cofactor evidence="7">
        <name>Mg(2+)</name>
        <dbReference type="ChEBI" id="CHEBI:18420"/>
    </cofactor>
</comment>
<dbReference type="InterPro" id="IPR036612">
    <property type="entry name" value="KH_dom_type_1_sf"/>
</dbReference>
<keyword evidence="6 7" id="KW-0694">RNA-binding</keyword>
<proteinExistence type="inferred from homology"/>
<feature type="binding site" evidence="7">
    <location>
        <position position="534"/>
    </location>
    <ligand>
        <name>Mg(2+)</name>
        <dbReference type="ChEBI" id="CHEBI:18420"/>
    </ligand>
</feature>
<dbReference type="FunFam" id="3.30.1370.10:FF:000001">
    <property type="entry name" value="Polyribonucleotide nucleotidyltransferase"/>
    <property type="match status" value="1"/>
</dbReference>
<feature type="region of interest" description="Disordered" evidence="8">
    <location>
        <begin position="732"/>
        <end position="818"/>
    </location>
</feature>
<comment type="function">
    <text evidence="7">Involved in mRNA degradation. Catalyzes the phosphorolysis of single-stranded polyribonucleotides processively in the 3'- to 5'-direction.</text>
</comment>
<evidence type="ECO:0000313" key="11">
    <source>
        <dbReference type="Proteomes" id="UP000270036"/>
    </source>
</evidence>
<dbReference type="InterPro" id="IPR027408">
    <property type="entry name" value="PNPase/RNase_PH_dom_sf"/>
</dbReference>
<dbReference type="Pfam" id="PF01138">
    <property type="entry name" value="RNase_PH"/>
    <property type="match status" value="2"/>
</dbReference>
<keyword evidence="2 7" id="KW-0963">Cytoplasm</keyword>
<dbReference type="PANTHER" id="PTHR11252">
    <property type="entry name" value="POLYRIBONUCLEOTIDE NUCLEOTIDYLTRANSFERASE"/>
    <property type="match status" value="1"/>
</dbReference>
<evidence type="ECO:0000256" key="1">
    <source>
        <dbReference type="ARBA" id="ARBA00007404"/>
    </source>
</evidence>
<dbReference type="InterPro" id="IPR036345">
    <property type="entry name" value="ExoRNase_PH_dom2_sf"/>
</dbReference>
<dbReference type="InterPro" id="IPR020568">
    <property type="entry name" value="Ribosomal_Su5_D2-typ_SF"/>
</dbReference>
<dbReference type="GO" id="GO:0000175">
    <property type="term" value="F:3'-5'-RNA exonuclease activity"/>
    <property type="evidence" value="ECO:0007669"/>
    <property type="project" value="TreeGrafter"/>
</dbReference>
<dbReference type="NCBIfam" id="NF008805">
    <property type="entry name" value="PRK11824.1"/>
    <property type="match status" value="1"/>
</dbReference>
<evidence type="ECO:0000259" key="9">
    <source>
        <dbReference type="PROSITE" id="PS50126"/>
    </source>
</evidence>
<dbReference type="Pfam" id="PF03725">
    <property type="entry name" value="RNase_PH_C"/>
    <property type="match status" value="1"/>
</dbReference>
<sequence>MSLYNGRQKFRIFAHENLNRLNTNALNTECQRRTNFMNAPQAIIETIQLEDGREITIETGRLAKQANGAVVVRMGGTMLLATVVASKDAKPGVDFLPLTVDYREKFYSAGKIPGNFFRREARPSDEEILTMRLVDRVLRPLFPSDFHAEVQVMISLISYDKECMPESLAGLAASAAIAITDIPFNGPMSEVTVARIDGKLVVNPSMENLAKADLNIMVGATKDSIVMVEGEMEEISEQEMIEAIKFAHEVVKIQVAAQERLAERVGKSLPKREYTHEDHNEEIREKIWAATYDKVYEVAKTPSAKEERHDNFQAILEEFLTQYSEEELEVAKPYAKIYFHDVEKEAMRQLILNEKIRLDGRSPETIRPIWSEVDYLPGAHGSAIFTRGETQSLTAVTLGSVKDANMVDTVAINYDQKFFLHYNFPPFSTGEARPLRGTSRREVGHGNLAQRALAKMIPTENPYTIRIVSDILESNGSSSMATVCAGTLALMDAGVQISKPVSGIAMGLVTDPKSGKFTVLSDILGDEDHLGDMDFKVTGTADGITACQMDIKVEGLTMDIMEKALIQAKEGRLHILNELLKTLSKPNADVKAHAPKMEVLEISKDFIGAIIGPGGKIIQQMQKDFETVIAIEEIGDIGRIEISGVNRENINRTIAAINEICFVPVVGDVYNGRVVKVMDFGAFVAIAKGTEGLLHISEIEWARLDKVPYNEGDMVEVKFMGYDDRKKMKLSRKVLLDRPAREERPQGDRPQGDRPQHGGQNRDNRDNGPRGDRREGNFNPGNNRPQHGAASNTRPGDGDQFKPLNEGENPVDDKPEGF</sequence>
<dbReference type="GO" id="GO:0006396">
    <property type="term" value="P:RNA processing"/>
    <property type="evidence" value="ECO:0007669"/>
    <property type="project" value="InterPro"/>
</dbReference>
<dbReference type="SUPFAM" id="SSF50249">
    <property type="entry name" value="Nucleic acid-binding proteins"/>
    <property type="match status" value="1"/>
</dbReference>
<dbReference type="Gene3D" id="3.30.1370.10">
    <property type="entry name" value="K Homology domain, type 1"/>
    <property type="match status" value="1"/>
</dbReference>
<dbReference type="InterPro" id="IPR003029">
    <property type="entry name" value="S1_domain"/>
</dbReference>
<dbReference type="NCBIfam" id="TIGR03591">
    <property type="entry name" value="polynuc_phos"/>
    <property type="match status" value="1"/>
</dbReference>
<dbReference type="PROSITE" id="PS50126">
    <property type="entry name" value="S1"/>
    <property type="match status" value="1"/>
</dbReference>
<dbReference type="SUPFAM" id="SSF55666">
    <property type="entry name" value="Ribonuclease PH domain 2-like"/>
    <property type="match status" value="2"/>
</dbReference>
<dbReference type="GO" id="GO:0006402">
    <property type="term" value="P:mRNA catabolic process"/>
    <property type="evidence" value="ECO:0007669"/>
    <property type="project" value="UniProtKB-UniRule"/>
</dbReference>
<dbReference type="InterPro" id="IPR036456">
    <property type="entry name" value="PNPase_PH_RNA-bd_sf"/>
</dbReference>
<feature type="compositionally biased region" description="Polar residues" evidence="8">
    <location>
        <begin position="779"/>
        <end position="794"/>
    </location>
</feature>
<dbReference type="Pfam" id="PF00575">
    <property type="entry name" value="S1"/>
    <property type="match status" value="1"/>
</dbReference>
<dbReference type="SUPFAM" id="SSF54211">
    <property type="entry name" value="Ribosomal protein S5 domain 2-like"/>
    <property type="match status" value="2"/>
</dbReference>
<comment type="similarity">
    <text evidence="1 7">Belongs to the polyribonucleotide nucleotidyltransferase family.</text>
</comment>
<gene>
    <name evidence="7 10" type="primary">pnp</name>
    <name evidence="10" type="ORF">NCTC13489_01203</name>
</gene>
<dbReference type="InterPro" id="IPR015848">
    <property type="entry name" value="PNPase_PH_RNA-bd_bac/org-type"/>
</dbReference>
<dbReference type="GO" id="GO:0004654">
    <property type="term" value="F:polyribonucleotide nucleotidyltransferase activity"/>
    <property type="evidence" value="ECO:0007669"/>
    <property type="project" value="UniProtKB-UniRule"/>
</dbReference>
<evidence type="ECO:0000256" key="5">
    <source>
        <dbReference type="ARBA" id="ARBA00022842"/>
    </source>
</evidence>
<dbReference type="InterPro" id="IPR012340">
    <property type="entry name" value="NA-bd_OB-fold"/>
</dbReference>
<reference evidence="10 11" key="1">
    <citation type="submission" date="2018-12" db="EMBL/GenBank/DDBJ databases">
        <authorList>
            <consortium name="Pathogen Informatics"/>
        </authorList>
    </citation>
    <scope>NUCLEOTIDE SEQUENCE [LARGE SCALE GENOMIC DNA]</scope>
    <source>
        <strain evidence="10 11">NCTC13489</strain>
    </source>
</reference>
<dbReference type="SUPFAM" id="SSF54791">
    <property type="entry name" value="Eukaryotic type KH-domain (KH-domain type I)"/>
    <property type="match status" value="1"/>
</dbReference>
<evidence type="ECO:0000256" key="7">
    <source>
        <dbReference type="HAMAP-Rule" id="MF_01595"/>
    </source>
</evidence>
<dbReference type="InterPro" id="IPR004087">
    <property type="entry name" value="KH_dom"/>
</dbReference>
<dbReference type="PANTHER" id="PTHR11252:SF0">
    <property type="entry name" value="POLYRIBONUCLEOTIDE NUCLEOTIDYLTRANSFERASE 1, MITOCHONDRIAL"/>
    <property type="match status" value="1"/>
</dbReference>
<comment type="catalytic activity">
    <reaction evidence="7">
        <text>RNA(n+1) + phosphate = RNA(n) + a ribonucleoside 5'-diphosphate</text>
        <dbReference type="Rhea" id="RHEA:22096"/>
        <dbReference type="Rhea" id="RHEA-COMP:14527"/>
        <dbReference type="Rhea" id="RHEA-COMP:17342"/>
        <dbReference type="ChEBI" id="CHEBI:43474"/>
        <dbReference type="ChEBI" id="CHEBI:57930"/>
        <dbReference type="ChEBI" id="CHEBI:140395"/>
        <dbReference type="EC" id="2.7.7.8"/>
    </reaction>
</comment>
<keyword evidence="5 7" id="KW-0460">Magnesium</keyword>
<dbReference type="CDD" id="cd02393">
    <property type="entry name" value="KH-I_PNPase"/>
    <property type="match status" value="1"/>
</dbReference>
<dbReference type="AlphaFoldDB" id="A0A448NQC6"/>
<feature type="domain" description="S1 motif" evidence="9">
    <location>
        <begin position="667"/>
        <end position="733"/>
    </location>
</feature>
<feature type="compositionally biased region" description="Basic and acidic residues" evidence="8">
    <location>
        <begin position="734"/>
        <end position="776"/>
    </location>
</feature>
<name>A0A448NQC6_9FLAO</name>
<dbReference type="Gene3D" id="3.30.230.70">
    <property type="entry name" value="GHMP Kinase, N-terminal domain"/>
    <property type="match status" value="2"/>
</dbReference>
<dbReference type="PROSITE" id="PS50084">
    <property type="entry name" value="KH_TYPE_1"/>
    <property type="match status" value="1"/>
</dbReference>
<dbReference type="CDD" id="cd11363">
    <property type="entry name" value="RNase_PH_PNPase_1"/>
    <property type="match status" value="1"/>
</dbReference>
<evidence type="ECO:0000256" key="6">
    <source>
        <dbReference type="ARBA" id="ARBA00022884"/>
    </source>
</evidence>